<comment type="caution">
    <text evidence="5">The sequence shown here is derived from an EMBL/GenBank/DDBJ whole genome shotgun (WGS) entry which is preliminary data.</text>
</comment>
<dbReference type="EMBL" id="JBHSWJ010000002">
    <property type="protein sequence ID" value="MFC6714264.1"/>
    <property type="molecule type" value="Genomic_DNA"/>
</dbReference>
<evidence type="ECO:0000256" key="2">
    <source>
        <dbReference type="ARBA" id="ARBA00023002"/>
    </source>
</evidence>
<dbReference type="InterPro" id="IPR039650">
    <property type="entry name" value="HdrA-like"/>
</dbReference>
<organism evidence="5 6">
    <name type="scientific">Branchiibius cervicis</name>
    <dbReference type="NCBI Taxonomy" id="908252"/>
    <lineage>
        <taxon>Bacteria</taxon>
        <taxon>Bacillati</taxon>
        <taxon>Actinomycetota</taxon>
        <taxon>Actinomycetes</taxon>
        <taxon>Micrococcales</taxon>
        <taxon>Dermacoccaceae</taxon>
        <taxon>Branchiibius</taxon>
    </lineage>
</organism>
<proteinExistence type="predicted"/>
<evidence type="ECO:0000256" key="1">
    <source>
        <dbReference type="ARBA" id="ARBA00022723"/>
    </source>
</evidence>
<protein>
    <submittedName>
        <fullName evidence="5">FAD-dependent oxidoreductase</fullName>
    </submittedName>
</protein>
<gene>
    <name evidence="5" type="ORF">ACFQBT_10745</name>
</gene>
<dbReference type="Pfam" id="PF12831">
    <property type="entry name" value="FAD_oxidored"/>
    <property type="match status" value="1"/>
</dbReference>
<keyword evidence="3" id="KW-0408">Iron</keyword>
<dbReference type="PANTHER" id="PTHR43498">
    <property type="entry name" value="FERREDOXIN:COB-COM HETERODISULFIDE REDUCTASE SUBUNIT A"/>
    <property type="match status" value="1"/>
</dbReference>
<keyword evidence="2" id="KW-0560">Oxidoreductase</keyword>
<accession>A0ABW2ATC2</accession>
<dbReference type="Proteomes" id="UP001596356">
    <property type="component" value="Unassembled WGS sequence"/>
</dbReference>
<reference evidence="6" key="1">
    <citation type="journal article" date="2019" name="Int. J. Syst. Evol. Microbiol.">
        <title>The Global Catalogue of Microorganisms (GCM) 10K type strain sequencing project: providing services to taxonomists for standard genome sequencing and annotation.</title>
        <authorList>
            <consortium name="The Broad Institute Genomics Platform"/>
            <consortium name="The Broad Institute Genome Sequencing Center for Infectious Disease"/>
            <person name="Wu L."/>
            <person name="Ma J."/>
        </authorList>
    </citation>
    <scope>NUCLEOTIDE SEQUENCE [LARGE SCALE GENOMIC DNA]</scope>
    <source>
        <strain evidence="6">NBRC 106593</strain>
    </source>
</reference>
<evidence type="ECO:0000313" key="5">
    <source>
        <dbReference type="EMBL" id="MFC6714264.1"/>
    </source>
</evidence>
<keyword evidence="1" id="KW-0479">Metal-binding</keyword>
<keyword evidence="4" id="KW-0411">Iron-sulfur</keyword>
<sequence>MLLLADDRHDVLDPHGLTAAEIQTRQITPHYLAALQQIPGWQGSYLAQTGPQLGIRESRHLRGIDKVLGDDALTGRRRADAIARCGWPIESHVEQGHTHYVPIKDDGWYHIGLDALRSETTPNLFAAGRLTAADAQAYASLRVMGTSFATGHAAGVAAAHFADFGVDVTRVQSELKRQGALI</sequence>
<dbReference type="RefSeq" id="WP_377825446.1">
    <property type="nucleotide sequence ID" value="NZ_JBHSWJ010000002.1"/>
</dbReference>
<evidence type="ECO:0000256" key="3">
    <source>
        <dbReference type="ARBA" id="ARBA00023004"/>
    </source>
</evidence>
<evidence type="ECO:0000313" key="6">
    <source>
        <dbReference type="Proteomes" id="UP001596356"/>
    </source>
</evidence>
<name>A0ABW2ATC2_9MICO</name>
<dbReference type="PANTHER" id="PTHR43498:SF1">
    <property type="entry name" value="COB--COM HETERODISULFIDE REDUCTASE IRON-SULFUR SUBUNIT A"/>
    <property type="match status" value="1"/>
</dbReference>
<keyword evidence="6" id="KW-1185">Reference proteome</keyword>
<evidence type="ECO:0000256" key="4">
    <source>
        <dbReference type="ARBA" id="ARBA00023014"/>
    </source>
</evidence>